<dbReference type="SUPFAM" id="SSF52518">
    <property type="entry name" value="Thiamin diphosphate-binding fold (THDP-binding)"/>
    <property type="match status" value="1"/>
</dbReference>
<accession>A0A9P6XNF9</accession>
<dbReference type="AlphaFoldDB" id="A0A9P6XNF9"/>
<feature type="region of interest" description="Disordered" evidence="1">
    <location>
        <begin position="33"/>
        <end position="96"/>
    </location>
</feature>
<dbReference type="InterPro" id="IPR029061">
    <property type="entry name" value="THDP-binding"/>
</dbReference>
<sequence length="96" mass="11038">MGHGGQAKNPTHQQKKLELESIREFRDRFGIPIPDDQLADLPYFKPADDSPEMKNLHERRAELGGYLPRRRARAHRRRPRDLDHPSLCAHPEPGAA</sequence>
<evidence type="ECO:0000313" key="3">
    <source>
        <dbReference type="Proteomes" id="UP000740926"/>
    </source>
</evidence>
<dbReference type="InterPro" id="IPR051157">
    <property type="entry name" value="PDH/Transketolase"/>
</dbReference>
<feature type="compositionally biased region" description="Basic residues" evidence="1">
    <location>
        <begin position="68"/>
        <end position="79"/>
    </location>
</feature>
<dbReference type="PANTHER" id="PTHR43825">
    <property type="entry name" value="PYRUVATE DEHYDROGENASE E1 COMPONENT"/>
    <property type="match status" value="1"/>
</dbReference>
<proteinExistence type="predicted"/>
<evidence type="ECO:0000313" key="2">
    <source>
        <dbReference type="EMBL" id="KAG1529426.1"/>
    </source>
</evidence>
<dbReference type="PANTHER" id="PTHR43825:SF3">
    <property type="entry name" value="PYRUVATE DEHYDROGENASE E1 COMPONENT"/>
    <property type="match status" value="1"/>
</dbReference>
<dbReference type="Gene3D" id="3.40.50.970">
    <property type="match status" value="1"/>
</dbReference>
<evidence type="ECO:0000256" key="1">
    <source>
        <dbReference type="SAM" id="MobiDB-lite"/>
    </source>
</evidence>
<feature type="compositionally biased region" description="Basic and acidic residues" evidence="1">
    <location>
        <begin position="46"/>
        <end position="62"/>
    </location>
</feature>
<comment type="caution">
    <text evidence="2">The sequence shown here is derived from an EMBL/GenBank/DDBJ whole genome shotgun (WGS) entry which is preliminary data.</text>
</comment>
<organism evidence="2 3">
    <name type="scientific">Rhizopus delemar</name>
    <dbReference type="NCBI Taxonomy" id="936053"/>
    <lineage>
        <taxon>Eukaryota</taxon>
        <taxon>Fungi</taxon>
        <taxon>Fungi incertae sedis</taxon>
        <taxon>Mucoromycota</taxon>
        <taxon>Mucoromycotina</taxon>
        <taxon>Mucoromycetes</taxon>
        <taxon>Mucorales</taxon>
        <taxon>Mucorineae</taxon>
        <taxon>Rhizopodaceae</taxon>
        <taxon>Rhizopus</taxon>
    </lineage>
</organism>
<gene>
    <name evidence="2" type="ORF">G6F50_018007</name>
</gene>
<dbReference type="Proteomes" id="UP000740926">
    <property type="component" value="Unassembled WGS sequence"/>
</dbReference>
<keyword evidence="3" id="KW-1185">Reference proteome</keyword>
<name>A0A9P6XNF9_9FUNG</name>
<dbReference type="EMBL" id="JAANIU010015169">
    <property type="protein sequence ID" value="KAG1529426.1"/>
    <property type="molecule type" value="Genomic_DNA"/>
</dbReference>
<protein>
    <submittedName>
        <fullName evidence="2">Uncharacterized protein</fullName>
    </submittedName>
</protein>
<reference evidence="2 3" key="1">
    <citation type="journal article" date="2020" name="Microb. Genom.">
        <title>Genetic diversity of clinical and environmental Mucorales isolates obtained from an investigation of mucormycosis cases among solid organ transplant recipients.</title>
        <authorList>
            <person name="Nguyen M.H."/>
            <person name="Kaul D."/>
            <person name="Muto C."/>
            <person name="Cheng S.J."/>
            <person name="Richter R.A."/>
            <person name="Bruno V.M."/>
            <person name="Liu G."/>
            <person name="Beyhan S."/>
            <person name="Sundermann A.J."/>
            <person name="Mounaud S."/>
            <person name="Pasculle A.W."/>
            <person name="Nierman W.C."/>
            <person name="Driscoll E."/>
            <person name="Cumbie R."/>
            <person name="Clancy C.J."/>
            <person name="Dupont C.L."/>
        </authorList>
    </citation>
    <scope>NUCLEOTIDE SEQUENCE [LARGE SCALE GENOMIC DNA]</scope>
    <source>
        <strain evidence="2 3">GL24</strain>
    </source>
</reference>